<organism evidence="2 3">
    <name type="scientific">Sphingomonas donggukensis</name>
    <dbReference type="NCBI Taxonomy" id="2949093"/>
    <lineage>
        <taxon>Bacteria</taxon>
        <taxon>Pseudomonadati</taxon>
        <taxon>Pseudomonadota</taxon>
        <taxon>Alphaproteobacteria</taxon>
        <taxon>Sphingomonadales</taxon>
        <taxon>Sphingomonadaceae</taxon>
        <taxon>Sphingomonas</taxon>
    </lineage>
</organism>
<keyword evidence="3" id="KW-1185">Reference proteome</keyword>
<dbReference type="EMBL" id="CP098401">
    <property type="protein sequence ID" value="URW75085.1"/>
    <property type="molecule type" value="Genomic_DNA"/>
</dbReference>
<dbReference type="Proteomes" id="UP001055580">
    <property type="component" value="Chromosome"/>
</dbReference>
<dbReference type="RefSeq" id="WP_250750671.1">
    <property type="nucleotide sequence ID" value="NZ_CP098401.1"/>
</dbReference>
<proteinExistence type="predicted"/>
<reference evidence="2" key="1">
    <citation type="submission" date="2022-05" db="EMBL/GenBank/DDBJ databases">
        <title>Sphingomonas sp. strain RMG20 Genome sequencing and assembly.</title>
        <authorList>
            <person name="Kim I."/>
        </authorList>
    </citation>
    <scope>NUCLEOTIDE SEQUENCE</scope>
    <source>
        <strain evidence="2">RMG20</strain>
    </source>
</reference>
<sequence>MMKRISLLGTVIPLLTVAAAPAPAQQAVVLTSSVMVEKTVVANGKSSVVLKPADVVLPGDRLVFTTRVQNREATPAERIVVTNPVPAAVQFSGDGSAGVGVSVDGGRTFGSLAGQTVADGKGGRRPAVAADVTHLRWTIASVPAGATGSVSYRGIVR</sequence>
<accession>A0ABY4TTC3</accession>
<feature type="chain" id="PRO_5045621850" description="DUF11 domain-containing protein" evidence="1">
    <location>
        <begin position="25"/>
        <end position="157"/>
    </location>
</feature>
<feature type="signal peptide" evidence="1">
    <location>
        <begin position="1"/>
        <end position="24"/>
    </location>
</feature>
<evidence type="ECO:0000313" key="2">
    <source>
        <dbReference type="EMBL" id="URW75085.1"/>
    </source>
</evidence>
<name>A0ABY4TTC3_9SPHN</name>
<dbReference type="NCBIfam" id="TIGR01451">
    <property type="entry name" value="B_ant_repeat"/>
    <property type="match status" value="1"/>
</dbReference>
<evidence type="ECO:0000313" key="3">
    <source>
        <dbReference type="Proteomes" id="UP001055580"/>
    </source>
</evidence>
<protein>
    <recommendedName>
        <fullName evidence="4">DUF11 domain-containing protein</fullName>
    </recommendedName>
</protein>
<gene>
    <name evidence="2" type="ORF">M9980_11010</name>
</gene>
<evidence type="ECO:0008006" key="4">
    <source>
        <dbReference type="Google" id="ProtNLM"/>
    </source>
</evidence>
<dbReference type="InterPro" id="IPR047589">
    <property type="entry name" value="DUF11_rpt"/>
</dbReference>
<evidence type="ECO:0000256" key="1">
    <source>
        <dbReference type="SAM" id="SignalP"/>
    </source>
</evidence>
<keyword evidence="1" id="KW-0732">Signal</keyword>